<organism evidence="2">
    <name type="scientific">human gut metagenome</name>
    <dbReference type="NCBI Taxonomy" id="408170"/>
    <lineage>
        <taxon>unclassified sequences</taxon>
        <taxon>metagenomes</taxon>
        <taxon>organismal metagenomes</taxon>
    </lineage>
</organism>
<dbReference type="InterPro" id="IPR040198">
    <property type="entry name" value="Fido_containing"/>
</dbReference>
<reference evidence="2" key="1">
    <citation type="journal article" date="2013" name="Environ. Microbiol.">
        <title>Microbiota from the distal guts of lean and obese adolescents exhibit partial functional redundancy besides clear differences in community structure.</title>
        <authorList>
            <person name="Ferrer M."/>
            <person name="Ruiz A."/>
            <person name="Lanza F."/>
            <person name="Haange S.B."/>
            <person name="Oberbach A."/>
            <person name="Till H."/>
            <person name="Bargiela R."/>
            <person name="Campoy C."/>
            <person name="Segura M.T."/>
            <person name="Richter M."/>
            <person name="von Bergen M."/>
            <person name="Seifert J."/>
            <person name="Suarez A."/>
        </authorList>
    </citation>
    <scope>NUCLEOTIDE SEQUENCE</scope>
</reference>
<feature type="domain" description="Fido" evidence="1">
    <location>
        <begin position="1"/>
        <end position="148"/>
    </location>
</feature>
<dbReference type="AlphaFoldDB" id="K1UHB5"/>
<sequence length="195" mass="22666">MMTVGDFFDEENKLLKGNSYRYDCVHIQDLAGEIAHMGINCDNLPNAMKNFVKFINTNDGMNELVKASIIHFYIAYLHPYFDGNGRMARFVHLWYLVQQGFSNTLFIPFSSYIMKSVKKYYEAYTLIEENQKITGVIDVTPFIIYFAENVYGKFENREICVDVFDLFKQALSKGEITAKEEQLWQFVVANYGISD</sequence>
<gene>
    <name evidence="2" type="ORF">LEA_07550</name>
</gene>
<accession>K1UHB5</accession>
<dbReference type="EMBL" id="AJWY01004977">
    <property type="protein sequence ID" value="EKC70886.1"/>
    <property type="molecule type" value="Genomic_DNA"/>
</dbReference>
<feature type="non-terminal residue" evidence="2">
    <location>
        <position position="195"/>
    </location>
</feature>
<comment type="caution">
    <text evidence="2">The sequence shown here is derived from an EMBL/GenBank/DDBJ whole genome shotgun (WGS) entry which is preliminary data.</text>
</comment>
<protein>
    <submittedName>
        <fullName evidence="2">Filamentation induced by cAMP protein Fic</fullName>
    </submittedName>
</protein>
<dbReference type="PROSITE" id="PS51459">
    <property type="entry name" value="FIDO"/>
    <property type="match status" value="1"/>
</dbReference>
<dbReference type="SUPFAM" id="SSF140931">
    <property type="entry name" value="Fic-like"/>
    <property type="match status" value="1"/>
</dbReference>
<dbReference type="Gene3D" id="1.10.3290.10">
    <property type="entry name" value="Fido-like domain"/>
    <property type="match status" value="1"/>
</dbReference>
<evidence type="ECO:0000259" key="1">
    <source>
        <dbReference type="PROSITE" id="PS51459"/>
    </source>
</evidence>
<dbReference type="Pfam" id="PF02661">
    <property type="entry name" value="Fic"/>
    <property type="match status" value="1"/>
</dbReference>
<dbReference type="PANTHER" id="PTHR13504">
    <property type="entry name" value="FIDO DOMAIN-CONTAINING PROTEIN DDB_G0283145"/>
    <property type="match status" value="1"/>
</dbReference>
<proteinExistence type="predicted"/>
<dbReference type="InterPro" id="IPR036597">
    <property type="entry name" value="Fido-like_dom_sf"/>
</dbReference>
<name>K1UHB5_9ZZZZ</name>
<dbReference type="InterPro" id="IPR003812">
    <property type="entry name" value="Fido"/>
</dbReference>
<dbReference type="PANTHER" id="PTHR13504:SF38">
    <property type="entry name" value="FIDO DOMAIN-CONTAINING PROTEIN"/>
    <property type="match status" value="1"/>
</dbReference>
<evidence type="ECO:0000313" key="2">
    <source>
        <dbReference type="EMBL" id="EKC70886.1"/>
    </source>
</evidence>